<proteinExistence type="predicted"/>
<organism evidence="2 3">
    <name type="scientific">Marasmiellus scandens</name>
    <dbReference type="NCBI Taxonomy" id="2682957"/>
    <lineage>
        <taxon>Eukaryota</taxon>
        <taxon>Fungi</taxon>
        <taxon>Dikarya</taxon>
        <taxon>Basidiomycota</taxon>
        <taxon>Agaricomycotina</taxon>
        <taxon>Agaricomycetes</taxon>
        <taxon>Agaricomycetidae</taxon>
        <taxon>Agaricales</taxon>
        <taxon>Marasmiineae</taxon>
        <taxon>Omphalotaceae</taxon>
        <taxon>Marasmiellus</taxon>
    </lineage>
</organism>
<protein>
    <recommendedName>
        <fullName evidence="4">ATP synthase F0 subunit 8</fullName>
    </recommendedName>
</protein>
<keyword evidence="3" id="KW-1185">Reference proteome</keyword>
<accession>A0ABR1JZ82</accession>
<dbReference type="Proteomes" id="UP001498398">
    <property type="component" value="Unassembled WGS sequence"/>
</dbReference>
<evidence type="ECO:0000313" key="2">
    <source>
        <dbReference type="EMBL" id="KAK7467598.1"/>
    </source>
</evidence>
<evidence type="ECO:0000256" key="1">
    <source>
        <dbReference type="SAM" id="Phobius"/>
    </source>
</evidence>
<sequence>MPNCAIVQPDVVESPDSTPIDIFNPYIGMGLVIVLVIIIFLCRLRYPCLTVSGLKTRVDDMKNAIMGNWHEEGNGDALHEFDERIRNQFFCIQQRHDQNVPRWSSLHSYVFTSFRILWMVIKCYDDLQDLEVSIKNTKHKSDDDDHASEISSSTTRTWAPLNTVHCL</sequence>
<dbReference type="EMBL" id="JBANRG010000004">
    <property type="protein sequence ID" value="KAK7467598.1"/>
    <property type="molecule type" value="Genomic_DNA"/>
</dbReference>
<keyword evidence="1" id="KW-0472">Membrane</keyword>
<reference evidence="2 3" key="1">
    <citation type="submission" date="2024-01" db="EMBL/GenBank/DDBJ databases">
        <title>A draft genome for the cacao thread blight pathogen Marasmiellus scandens.</title>
        <authorList>
            <person name="Baruah I.K."/>
            <person name="Leung J."/>
            <person name="Bukari Y."/>
            <person name="Amoako-Attah I."/>
            <person name="Meinhardt L.W."/>
            <person name="Bailey B.A."/>
            <person name="Cohen S.P."/>
        </authorList>
    </citation>
    <scope>NUCLEOTIDE SEQUENCE [LARGE SCALE GENOMIC DNA]</scope>
    <source>
        <strain evidence="2 3">GH-19</strain>
    </source>
</reference>
<name>A0ABR1JZ82_9AGAR</name>
<keyword evidence="1" id="KW-1133">Transmembrane helix</keyword>
<comment type="caution">
    <text evidence="2">The sequence shown here is derived from an EMBL/GenBank/DDBJ whole genome shotgun (WGS) entry which is preliminary data.</text>
</comment>
<evidence type="ECO:0008006" key="4">
    <source>
        <dbReference type="Google" id="ProtNLM"/>
    </source>
</evidence>
<feature type="transmembrane region" description="Helical" evidence="1">
    <location>
        <begin position="26"/>
        <end position="46"/>
    </location>
</feature>
<evidence type="ECO:0000313" key="3">
    <source>
        <dbReference type="Proteomes" id="UP001498398"/>
    </source>
</evidence>
<gene>
    <name evidence="2" type="ORF">VKT23_004651</name>
</gene>
<keyword evidence="1" id="KW-0812">Transmembrane</keyword>